<dbReference type="RefSeq" id="WP_211874383.1">
    <property type="nucleotide sequence ID" value="NZ_JAAEDH010000010.1"/>
</dbReference>
<accession>A0AAF1K358</accession>
<evidence type="ECO:0000313" key="2">
    <source>
        <dbReference type="Proteomes" id="UP001196068"/>
    </source>
</evidence>
<reference evidence="1" key="2">
    <citation type="journal article" date="2021" name="Syst. Appl. Microbiol.">
        <title>Roseomonas hellenica sp. nov., isolated from roots of wild-growing Alkanna tinctoria.</title>
        <authorList>
            <person name="Rat A."/>
            <person name="Naranjo H.D."/>
            <person name="Lebbe L."/>
            <person name="Cnockaert M."/>
            <person name="Krigas N."/>
            <person name="Grigoriadou K."/>
            <person name="Maloupa E."/>
            <person name="Willems A."/>
        </authorList>
    </citation>
    <scope>NUCLEOTIDE SEQUENCE</scope>
    <source>
        <strain evidence="1">LMG 28251</strain>
    </source>
</reference>
<dbReference type="AlphaFoldDB" id="A0AAF1K358"/>
<keyword evidence="2" id="KW-1185">Reference proteome</keyword>
<comment type="caution">
    <text evidence="1">The sequence shown here is derived from an EMBL/GenBank/DDBJ whole genome shotgun (WGS) entry which is preliminary data.</text>
</comment>
<dbReference type="EMBL" id="JAAEDH010000010">
    <property type="protein sequence ID" value="MBR0655551.1"/>
    <property type="molecule type" value="Genomic_DNA"/>
</dbReference>
<evidence type="ECO:0000313" key="1">
    <source>
        <dbReference type="EMBL" id="MBR0655551.1"/>
    </source>
</evidence>
<protein>
    <submittedName>
        <fullName evidence="1">Uncharacterized protein</fullName>
    </submittedName>
</protein>
<organism evidence="1 2">
    <name type="scientific">Plastoroseomonas arctica</name>
    <dbReference type="NCBI Taxonomy" id="1509237"/>
    <lineage>
        <taxon>Bacteria</taxon>
        <taxon>Pseudomonadati</taxon>
        <taxon>Pseudomonadota</taxon>
        <taxon>Alphaproteobacteria</taxon>
        <taxon>Acetobacterales</taxon>
        <taxon>Acetobacteraceae</taxon>
        <taxon>Plastoroseomonas</taxon>
    </lineage>
</organism>
<gene>
    <name evidence="1" type="ORF">GXW79_10710</name>
</gene>
<dbReference type="Proteomes" id="UP001196068">
    <property type="component" value="Unassembled WGS sequence"/>
</dbReference>
<reference evidence="1" key="1">
    <citation type="submission" date="2020-01" db="EMBL/GenBank/DDBJ databases">
        <authorList>
            <person name="Rat A."/>
        </authorList>
    </citation>
    <scope>NUCLEOTIDE SEQUENCE</scope>
    <source>
        <strain evidence="1">LMG 28251</strain>
    </source>
</reference>
<sequence length="135" mass="14715">MLGLRQSIPWAEGLETMLFAEAVQFQSAGGVPVEVIDAIPGAPARAIAERRRFTTLAAQTTYGDWRATIAWQQDERKRSGNTLATERFLEVTGGRVLGAGFTLDAGWQFATLARDNGTGTRGQGPIALLRYRAEF</sequence>
<proteinExistence type="predicted"/>
<name>A0AAF1K358_9PROT</name>